<proteinExistence type="predicted"/>
<name>A0A1F5PZ23_9BACT</name>
<protein>
    <submittedName>
        <fullName evidence="1">Uncharacterized protein</fullName>
    </submittedName>
</protein>
<dbReference type="AlphaFoldDB" id="A0A1F5PZ23"/>
<organism evidence="1 2">
    <name type="scientific">Candidatus Doudnabacteria bacterium RIFCSPLOWO2_01_FULL_44_21</name>
    <dbReference type="NCBI Taxonomy" id="1817841"/>
    <lineage>
        <taxon>Bacteria</taxon>
        <taxon>Candidatus Doudnaibacteriota</taxon>
    </lineage>
</organism>
<reference evidence="1 2" key="1">
    <citation type="journal article" date="2016" name="Nat. Commun.">
        <title>Thousands of microbial genomes shed light on interconnected biogeochemical processes in an aquifer system.</title>
        <authorList>
            <person name="Anantharaman K."/>
            <person name="Brown C.T."/>
            <person name="Hug L.A."/>
            <person name="Sharon I."/>
            <person name="Castelle C.J."/>
            <person name="Probst A.J."/>
            <person name="Thomas B.C."/>
            <person name="Singh A."/>
            <person name="Wilkins M.J."/>
            <person name="Karaoz U."/>
            <person name="Brodie E.L."/>
            <person name="Williams K.H."/>
            <person name="Hubbard S.S."/>
            <person name="Banfield J.F."/>
        </authorList>
    </citation>
    <scope>NUCLEOTIDE SEQUENCE [LARGE SCALE GENOMIC DNA]</scope>
</reference>
<dbReference type="EMBL" id="MFFB01000007">
    <property type="protein sequence ID" value="OGE94840.1"/>
    <property type="molecule type" value="Genomic_DNA"/>
</dbReference>
<gene>
    <name evidence="1" type="ORF">A3B10_03560</name>
</gene>
<sequence length="243" mass="26710">MKSTFILPLSAHKIKQKTDSKRGLRSDMSARLRTLQKSGKIAPTESSLCYLRVSRNRQKLMEEAMQALSTTQHTPSSPMASEAVIPAVRGEFYSYRALFSYDRPLGYLMKCKANKDRTLAFGEDNPKGIDLVFVFDNGVSVCSPNSAPAVRLLEDLVDPKVLNQTRIAVAGITVDEFNQLRERKNGSALAEVCRTAVARNDSIVTLMSGTIVAVTTESGKFGLLLVKELTPSTVRVDACHILL</sequence>
<comment type="caution">
    <text evidence="1">The sequence shown here is derived from an EMBL/GenBank/DDBJ whole genome shotgun (WGS) entry which is preliminary data.</text>
</comment>
<evidence type="ECO:0000313" key="2">
    <source>
        <dbReference type="Proteomes" id="UP000177281"/>
    </source>
</evidence>
<evidence type="ECO:0000313" key="1">
    <source>
        <dbReference type="EMBL" id="OGE94840.1"/>
    </source>
</evidence>
<dbReference type="Proteomes" id="UP000177281">
    <property type="component" value="Unassembled WGS sequence"/>
</dbReference>
<accession>A0A1F5PZ23</accession>